<evidence type="ECO:0000256" key="1">
    <source>
        <dbReference type="SAM" id="SignalP"/>
    </source>
</evidence>
<reference evidence="3 4" key="1">
    <citation type="submission" date="2023-06" db="EMBL/GenBank/DDBJ databases">
        <title>Alkalimonas sp., MEB004 an alkaliphilic bacterium isolated from Lonar Lake, India.</title>
        <authorList>
            <person name="Joshi A."/>
            <person name="Thite S."/>
        </authorList>
    </citation>
    <scope>NUCLEOTIDE SEQUENCE [LARGE SCALE GENOMIC DNA]</scope>
    <source>
        <strain evidence="3 4">MEB004</strain>
    </source>
</reference>
<dbReference type="InterPro" id="IPR001279">
    <property type="entry name" value="Metallo-B-lactamas"/>
</dbReference>
<evidence type="ECO:0000313" key="4">
    <source>
        <dbReference type="Proteomes" id="UP001339167"/>
    </source>
</evidence>
<dbReference type="PANTHER" id="PTHR15032:SF4">
    <property type="entry name" value="N-ACYL-PHOSPHATIDYLETHANOLAMINE-HYDROLYZING PHOSPHOLIPASE D"/>
    <property type="match status" value="1"/>
</dbReference>
<organism evidence="3 4">
    <name type="scientific">Alkalimonas mucilaginosa</name>
    <dbReference type="NCBI Taxonomy" id="3057676"/>
    <lineage>
        <taxon>Bacteria</taxon>
        <taxon>Pseudomonadati</taxon>
        <taxon>Pseudomonadota</taxon>
        <taxon>Gammaproteobacteria</taxon>
        <taxon>Alkalimonas</taxon>
    </lineage>
</organism>
<keyword evidence="4" id="KW-1185">Reference proteome</keyword>
<dbReference type="EMBL" id="JAUGZK010000012">
    <property type="protein sequence ID" value="MEE2025395.1"/>
    <property type="molecule type" value="Genomic_DNA"/>
</dbReference>
<protein>
    <submittedName>
        <fullName evidence="3">MBL fold metallo-hydrolase</fullName>
    </submittedName>
</protein>
<gene>
    <name evidence="3" type="ORF">QWF21_14255</name>
</gene>
<dbReference type="SUPFAM" id="SSF56281">
    <property type="entry name" value="Metallo-hydrolase/oxidoreductase"/>
    <property type="match status" value="1"/>
</dbReference>
<comment type="caution">
    <text evidence="3">The sequence shown here is derived from an EMBL/GenBank/DDBJ whole genome shotgun (WGS) entry which is preliminary data.</text>
</comment>
<name>A0ABU7JIB6_9GAMM</name>
<feature type="domain" description="Metallo-beta-lactamase" evidence="2">
    <location>
        <begin position="121"/>
        <end position="319"/>
    </location>
</feature>
<evidence type="ECO:0000313" key="3">
    <source>
        <dbReference type="EMBL" id="MEE2025395.1"/>
    </source>
</evidence>
<accession>A0ABU7JIB6</accession>
<dbReference type="Gene3D" id="3.60.15.10">
    <property type="entry name" value="Ribonuclease Z/Hydroxyacylglutathione hydrolase-like"/>
    <property type="match status" value="1"/>
</dbReference>
<feature type="chain" id="PRO_5045412607" evidence="1">
    <location>
        <begin position="21"/>
        <end position="365"/>
    </location>
</feature>
<keyword evidence="1" id="KW-0732">Signal</keyword>
<evidence type="ECO:0000259" key="2">
    <source>
        <dbReference type="Pfam" id="PF12706"/>
    </source>
</evidence>
<dbReference type="Pfam" id="PF12706">
    <property type="entry name" value="Lactamase_B_2"/>
    <property type="match status" value="1"/>
</dbReference>
<dbReference type="PROSITE" id="PS51257">
    <property type="entry name" value="PROKAR_LIPOPROTEIN"/>
    <property type="match status" value="1"/>
</dbReference>
<dbReference type="PANTHER" id="PTHR15032">
    <property type="entry name" value="N-ACYL-PHOSPHATIDYLETHANOLAMINE-HYDROLYZING PHOSPHOLIPASE D"/>
    <property type="match status" value="1"/>
</dbReference>
<proteinExistence type="predicted"/>
<feature type="signal peptide" evidence="1">
    <location>
        <begin position="1"/>
        <end position="20"/>
    </location>
</feature>
<dbReference type="InterPro" id="IPR036866">
    <property type="entry name" value="RibonucZ/Hydroxyglut_hydro"/>
</dbReference>
<sequence length="365" mass="41120">MKLTLGSLGLLLGSALLLQACSTPNTVQQLISEQAVIVQVKEGKYQGRYRNQYRIRLGEREYPVSCEEDCYPAHPAVACQSHGENCQYNGEQPVPELGSGFAVHWLGHASFLVKTPDGQQLLFDPVFGQFDWPVNWASHLVGIIKRPYTPSLSAEQLAATDAVLYSHLHYDHFSHAAIRQIGTEARYYVPLGMADYLPKGGYQVLEKAWYTGSELGELTLHLVPAHHFNSRRLFNDDDRAKWGGWVVEHQGHTLFFAGDTGYSEHFRDIQQRYGDIDICLLPIASYHHEEHSDWYRNVHTTPEDALVAAEELGCKVMIPWGYGNASWQMGDISSHSPLLRLLHMQQQMQSTVPLHILNEGESVAL</sequence>
<dbReference type="RefSeq" id="WP_330088712.1">
    <property type="nucleotide sequence ID" value="NZ_JAUGZK010000012.1"/>
</dbReference>
<dbReference type="Proteomes" id="UP001339167">
    <property type="component" value="Unassembled WGS sequence"/>
</dbReference>